<evidence type="ECO:0000256" key="5">
    <source>
        <dbReference type="ARBA" id="ARBA00022448"/>
    </source>
</evidence>
<evidence type="ECO:0000256" key="10">
    <source>
        <dbReference type="ARBA" id="ARBA00022989"/>
    </source>
</evidence>
<comment type="similarity">
    <text evidence="3 12">Belongs to the ExbD/TolR family.</text>
</comment>
<evidence type="ECO:0000313" key="15">
    <source>
        <dbReference type="Proteomes" id="UP000177583"/>
    </source>
</evidence>
<evidence type="ECO:0000256" key="11">
    <source>
        <dbReference type="ARBA" id="ARBA00023136"/>
    </source>
</evidence>
<dbReference type="Proteomes" id="UP000177583">
    <property type="component" value="Unassembled WGS sequence"/>
</dbReference>
<evidence type="ECO:0000313" key="14">
    <source>
        <dbReference type="EMBL" id="OGH04610.1"/>
    </source>
</evidence>
<keyword evidence="5 12" id="KW-0813">Transport</keyword>
<keyword evidence="6" id="KW-1003">Cell membrane</keyword>
<proteinExistence type="inferred from homology"/>
<keyword evidence="10 13" id="KW-1133">Transmembrane helix</keyword>
<name>A0A1F6H2V5_9PROT</name>
<evidence type="ECO:0000256" key="12">
    <source>
        <dbReference type="RuleBase" id="RU003879"/>
    </source>
</evidence>
<dbReference type="Gene3D" id="3.30.420.270">
    <property type="match status" value="1"/>
</dbReference>
<comment type="subunit">
    <text evidence="4">The accessory proteins ExbB and ExbD seem to form a complex with TonB.</text>
</comment>
<dbReference type="GO" id="GO:0022857">
    <property type="term" value="F:transmembrane transporter activity"/>
    <property type="evidence" value="ECO:0007669"/>
    <property type="project" value="InterPro"/>
</dbReference>
<evidence type="ECO:0000256" key="9">
    <source>
        <dbReference type="ARBA" id="ARBA00022927"/>
    </source>
</evidence>
<dbReference type="AlphaFoldDB" id="A0A1F6H2V5"/>
<organism evidence="14 15">
    <name type="scientific">Candidatus Lambdaproteobacteria bacterium RIFOXYD2_FULL_56_26</name>
    <dbReference type="NCBI Taxonomy" id="1817773"/>
    <lineage>
        <taxon>Bacteria</taxon>
        <taxon>Pseudomonadati</taxon>
        <taxon>Pseudomonadota</taxon>
        <taxon>Candidatus Lambdaproteobacteria</taxon>
    </lineage>
</organism>
<dbReference type="Pfam" id="PF02472">
    <property type="entry name" value="ExbD"/>
    <property type="match status" value="1"/>
</dbReference>
<gene>
    <name evidence="14" type="ORF">A2557_06350</name>
</gene>
<sequence length="135" mass="15089">MRYKKPKHPPIAEINVTPFVDVLLVLVVVLLVASPFLQRQLDLDLPKERLSQRNSQAQKRVIVSMDKEGKLSLGEGVLSEAMLLNAVSLRLAANPEERVLIRADRSLAYEKITHLMAQLKVAGTTRLGLLVEEAR</sequence>
<keyword evidence="7" id="KW-0997">Cell inner membrane</keyword>
<comment type="caution">
    <text evidence="14">The sequence shown here is derived from an EMBL/GenBank/DDBJ whole genome shotgun (WGS) entry which is preliminary data.</text>
</comment>
<dbReference type="PANTHER" id="PTHR30558:SF12">
    <property type="entry name" value="BIOPOLYMER TRANSPORT PROTEIN EXBD"/>
    <property type="match status" value="1"/>
</dbReference>
<reference evidence="14 15" key="1">
    <citation type="journal article" date="2016" name="Nat. Commun.">
        <title>Thousands of microbial genomes shed light on interconnected biogeochemical processes in an aquifer system.</title>
        <authorList>
            <person name="Anantharaman K."/>
            <person name="Brown C.T."/>
            <person name="Hug L.A."/>
            <person name="Sharon I."/>
            <person name="Castelle C.J."/>
            <person name="Probst A.J."/>
            <person name="Thomas B.C."/>
            <person name="Singh A."/>
            <person name="Wilkins M.J."/>
            <person name="Karaoz U."/>
            <person name="Brodie E.L."/>
            <person name="Williams K.H."/>
            <person name="Hubbard S.S."/>
            <person name="Banfield J.F."/>
        </authorList>
    </citation>
    <scope>NUCLEOTIDE SEQUENCE [LARGE SCALE GENOMIC DNA]</scope>
</reference>
<feature type="transmembrane region" description="Helical" evidence="13">
    <location>
        <begin position="12"/>
        <end position="37"/>
    </location>
</feature>
<evidence type="ECO:0008006" key="16">
    <source>
        <dbReference type="Google" id="ProtNLM"/>
    </source>
</evidence>
<dbReference type="GO" id="GO:0015031">
    <property type="term" value="P:protein transport"/>
    <property type="evidence" value="ECO:0007669"/>
    <property type="project" value="UniProtKB-KW"/>
</dbReference>
<evidence type="ECO:0000256" key="8">
    <source>
        <dbReference type="ARBA" id="ARBA00022692"/>
    </source>
</evidence>
<keyword evidence="11 13" id="KW-0472">Membrane</keyword>
<evidence type="ECO:0000256" key="7">
    <source>
        <dbReference type="ARBA" id="ARBA00022519"/>
    </source>
</evidence>
<dbReference type="PANTHER" id="PTHR30558">
    <property type="entry name" value="EXBD MEMBRANE COMPONENT OF PMF-DRIVEN MACROMOLECULE IMPORT SYSTEM"/>
    <property type="match status" value="1"/>
</dbReference>
<evidence type="ECO:0000256" key="1">
    <source>
        <dbReference type="ARBA" id="ARBA00003540"/>
    </source>
</evidence>
<comment type="subcellular location">
    <subcellularLocation>
        <location evidence="2">Cell inner membrane</location>
        <topology evidence="2">Single-pass type II membrane protein</topology>
    </subcellularLocation>
    <subcellularLocation>
        <location evidence="12">Cell membrane</location>
        <topology evidence="12">Single-pass type II membrane protein</topology>
    </subcellularLocation>
</comment>
<dbReference type="GO" id="GO:0005886">
    <property type="term" value="C:plasma membrane"/>
    <property type="evidence" value="ECO:0007669"/>
    <property type="project" value="UniProtKB-SubCell"/>
</dbReference>
<evidence type="ECO:0000256" key="2">
    <source>
        <dbReference type="ARBA" id="ARBA00004249"/>
    </source>
</evidence>
<dbReference type="EMBL" id="MFNF01000001">
    <property type="protein sequence ID" value="OGH04610.1"/>
    <property type="molecule type" value="Genomic_DNA"/>
</dbReference>
<evidence type="ECO:0000256" key="6">
    <source>
        <dbReference type="ARBA" id="ARBA00022475"/>
    </source>
</evidence>
<evidence type="ECO:0000256" key="13">
    <source>
        <dbReference type="SAM" id="Phobius"/>
    </source>
</evidence>
<accession>A0A1F6H2V5</accession>
<evidence type="ECO:0000256" key="3">
    <source>
        <dbReference type="ARBA" id="ARBA00005811"/>
    </source>
</evidence>
<evidence type="ECO:0000256" key="4">
    <source>
        <dbReference type="ARBA" id="ARBA00011471"/>
    </source>
</evidence>
<dbReference type="InterPro" id="IPR003400">
    <property type="entry name" value="ExbD"/>
</dbReference>
<keyword evidence="9 12" id="KW-0653">Protein transport</keyword>
<keyword evidence="8 12" id="KW-0812">Transmembrane</keyword>
<protein>
    <recommendedName>
        <fullName evidence="16">Biopolymer transporter ExbD</fullName>
    </recommendedName>
</protein>
<comment type="function">
    <text evidence="1">Involved in the TonB-dependent energy-dependent transport of various receptor-bound substrates.</text>
</comment>